<organism evidence="7 8">
    <name type="scientific">Stieleria maiorica</name>
    <dbReference type="NCBI Taxonomy" id="2795974"/>
    <lineage>
        <taxon>Bacteria</taxon>
        <taxon>Pseudomonadati</taxon>
        <taxon>Planctomycetota</taxon>
        <taxon>Planctomycetia</taxon>
        <taxon>Pirellulales</taxon>
        <taxon>Pirellulaceae</taxon>
        <taxon>Stieleria</taxon>
    </lineage>
</organism>
<evidence type="ECO:0000256" key="3">
    <source>
        <dbReference type="ARBA" id="ARBA00023004"/>
    </source>
</evidence>
<dbReference type="PROSITE" id="PS51007">
    <property type="entry name" value="CYTC"/>
    <property type="match status" value="1"/>
</dbReference>
<dbReference type="Proteomes" id="UP000321353">
    <property type="component" value="Chromosome"/>
</dbReference>
<proteinExistence type="predicted"/>
<evidence type="ECO:0000259" key="6">
    <source>
        <dbReference type="PROSITE" id="PS51007"/>
    </source>
</evidence>
<feature type="region of interest" description="Disordered" evidence="5">
    <location>
        <begin position="277"/>
        <end position="297"/>
    </location>
</feature>
<dbReference type="AlphaFoldDB" id="A0A5B9MIS3"/>
<evidence type="ECO:0000256" key="2">
    <source>
        <dbReference type="ARBA" id="ARBA00022723"/>
    </source>
</evidence>
<dbReference type="Pfam" id="PF07631">
    <property type="entry name" value="PSD4"/>
    <property type="match status" value="1"/>
</dbReference>
<feature type="domain" description="Cytochrome c" evidence="6">
    <location>
        <begin position="83"/>
        <end position="171"/>
    </location>
</feature>
<keyword evidence="2 4" id="KW-0479">Metal-binding</keyword>
<gene>
    <name evidence="7" type="ORF">Mal15_39730</name>
</gene>
<dbReference type="GO" id="GO:0020037">
    <property type="term" value="F:heme binding"/>
    <property type="evidence" value="ECO:0007669"/>
    <property type="project" value="InterPro"/>
</dbReference>
<dbReference type="InterPro" id="IPR011478">
    <property type="entry name" value="DUF1585"/>
</dbReference>
<reference evidence="7 8" key="1">
    <citation type="submission" date="2019-02" db="EMBL/GenBank/DDBJ databases">
        <title>Planctomycetal bacteria perform biofilm scaping via a novel small molecule.</title>
        <authorList>
            <person name="Jeske O."/>
            <person name="Boedeker C."/>
            <person name="Wiegand S."/>
            <person name="Breitling P."/>
            <person name="Kallscheuer N."/>
            <person name="Jogler M."/>
            <person name="Rohde M."/>
            <person name="Petersen J."/>
            <person name="Medema M.H."/>
            <person name="Surup F."/>
            <person name="Jogler C."/>
        </authorList>
    </citation>
    <scope>NUCLEOTIDE SEQUENCE [LARGE SCALE GENOMIC DNA]</scope>
    <source>
        <strain evidence="7 8">Mal15</strain>
    </source>
</reference>
<keyword evidence="3 4" id="KW-0408">Iron</keyword>
<evidence type="ECO:0000256" key="5">
    <source>
        <dbReference type="SAM" id="MobiDB-lite"/>
    </source>
</evidence>
<dbReference type="InterPro" id="IPR013042">
    <property type="entry name" value="DUF1592"/>
</dbReference>
<dbReference type="GO" id="GO:0009055">
    <property type="term" value="F:electron transfer activity"/>
    <property type="evidence" value="ECO:0007669"/>
    <property type="project" value="InterPro"/>
</dbReference>
<dbReference type="InterPro" id="IPR036909">
    <property type="entry name" value="Cyt_c-like_dom_sf"/>
</dbReference>
<accession>A0A5B9MIS3</accession>
<dbReference type="InterPro" id="IPR011429">
    <property type="entry name" value="Cyt_c_Planctomycete-type"/>
</dbReference>
<dbReference type="Gene3D" id="1.10.760.10">
    <property type="entry name" value="Cytochrome c-like domain"/>
    <property type="match status" value="1"/>
</dbReference>
<dbReference type="SUPFAM" id="SSF46626">
    <property type="entry name" value="Cytochrome c"/>
    <property type="match status" value="1"/>
</dbReference>
<evidence type="ECO:0000313" key="8">
    <source>
        <dbReference type="Proteomes" id="UP000321353"/>
    </source>
</evidence>
<dbReference type="InterPro" id="IPR013039">
    <property type="entry name" value="DUF1588"/>
</dbReference>
<dbReference type="EMBL" id="CP036264">
    <property type="protein sequence ID" value="QEF99906.1"/>
    <property type="molecule type" value="Genomic_DNA"/>
</dbReference>
<evidence type="ECO:0000256" key="1">
    <source>
        <dbReference type="ARBA" id="ARBA00022617"/>
    </source>
</evidence>
<protein>
    <recommendedName>
        <fullName evidence="6">Cytochrome c domain-containing protein</fullName>
    </recommendedName>
</protein>
<name>A0A5B9MIS3_9BACT</name>
<dbReference type="Pfam" id="PF07627">
    <property type="entry name" value="PSCyt3"/>
    <property type="match status" value="1"/>
</dbReference>
<dbReference type="Pfam" id="PF07637">
    <property type="entry name" value="PSD5"/>
    <property type="match status" value="1"/>
</dbReference>
<evidence type="ECO:0000256" key="4">
    <source>
        <dbReference type="PROSITE-ProRule" id="PRU00433"/>
    </source>
</evidence>
<dbReference type="GO" id="GO:0046872">
    <property type="term" value="F:metal ion binding"/>
    <property type="evidence" value="ECO:0007669"/>
    <property type="project" value="UniProtKB-KW"/>
</dbReference>
<dbReference type="Pfam" id="PF07635">
    <property type="entry name" value="PSCyt1"/>
    <property type="match status" value="1"/>
</dbReference>
<keyword evidence="1 4" id="KW-0349">Heme</keyword>
<sequence length="915" mass="103259">MPAPAFDCSAPIADSDDAMTCILLRLNSAAWLAIFVLATLTRPSQAADSVESTPSGVRSFRQSRAIGLQRSKLRSQNPVRIASDVKPNRDEFAQTIGPILREACSDCHGADTQEGNVRIDTLDPDLLHGKDREWWLEVQAVVSNNEMPPPGEAELSDADRTKIVQWLSNEIQVASIVRRASGEHHSFRRMTRYEFNYALQDLLGLPYDFAKDLPPEAHSEEGFQNSSDLLHMSVSQFEAYRRLARRALLRATVRGEQPQVLHWGVTMKDAGRIDWAKQQKQIDQAKEENADDPEAQQQTLQKLEESFRQRHNVPYFKDLSGGQTVRASWQYRKATYAHKPTTSPPQIPESLDHVAILPRGQNNRFRIELGNRLPDEGTLRVRVRAACENADEASPPSLKLLFGWQASNEGRALLTVGRADTPITAPSDTPEFYQWDVPLGEIYPRNSVRKTSPLGAMPNPSEYIAFVNNSVSQGPIRIDYVEVTAPVYDQWPPESHTRIFFDSTNRDHEPDYAREVLTAFIERAWGRAVAQTEIDRKLELFATMRPQCDSFEEAMVEVLATVLASPRFLYIVEDGNADTDGRVPLTGTELATRLSMFLWCSIPDDRLRRLAADDALLQPEVLQREITRMLADDRAKRLSEHFVHQWLDLQLLDFLNVPRSLEPLKESMQREPIELFHEMVRNDASVLDFLHADYTMADERLAVHYGLSSVKGNHFRRVPLDPTGRRGGLLTQAGLLAMNSAGDDSHPLKRGVWLLECLLNDPPPPPPPAVPEIDLADPEIAKMTLKEQIEDHRNHAACMSCHAKIDPWGIAFENYDALGRWRDQVGGKPVDATSKLFNAQPLDGMQGLKRFLLEQRQDQFVRSLVHKLTTYGLGRSLTFADRSDVDEIAADLRRQGDGLATMIRMIATSELFRTK</sequence>
<dbReference type="InterPro" id="IPR013036">
    <property type="entry name" value="DUF1587"/>
</dbReference>
<dbReference type="Pfam" id="PF07624">
    <property type="entry name" value="PSD2"/>
    <property type="match status" value="1"/>
</dbReference>
<evidence type="ECO:0000313" key="7">
    <source>
        <dbReference type="EMBL" id="QEF99906.1"/>
    </source>
</evidence>
<keyword evidence="8" id="KW-1185">Reference proteome</keyword>
<dbReference type="Pfam" id="PF07626">
    <property type="entry name" value="PSD3"/>
    <property type="match status" value="1"/>
</dbReference>
<dbReference type="InterPro" id="IPR009056">
    <property type="entry name" value="Cyt_c-like_dom"/>
</dbReference>
<dbReference type="KEGG" id="smam:Mal15_39730"/>
<dbReference type="InterPro" id="IPR013043">
    <property type="entry name" value="DUF1595"/>
</dbReference>